<dbReference type="AlphaFoldDB" id="A0A6I3KFI9"/>
<gene>
    <name evidence="1" type="ORF">GIW81_02105</name>
</gene>
<sequence>MSTLRDIVAREAALQQQRFDLLFAKLDDLKAAFDRAEVAVDRTSASLNVQLDAWAKRFELRLDALAKRREREPDNTA</sequence>
<dbReference type="RefSeq" id="WP_154737692.1">
    <property type="nucleotide sequence ID" value="NZ_WMBQ01000001.1"/>
</dbReference>
<dbReference type="Proteomes" id="UP000440694">
    <property type="component" value="Unassembled WGS sequence"/>
</dbReference>
<protein>
    <submittedName>
        <fullName evidence="1">Uncharacterized protein</fullName>
    </submittedName>
</protein>
<reference evidence="1 2" key="1">
    <citation type="submission" date="2019-11" db="EMBL/GenBank/DDBJ databases">
        <title>Identification of a novel strain.</title>
        <authorList>
            <person name="Xu Q."/>
            <person name="Wang G."/>
        </authorList>
    </citation>
    <scope>NUCLEOTIDE SEQUENCE [LARGE SCALE GENOMIC DNA]</scope>
    <source>
        <strain evidence="2">xq</strain>
    </source>
</reference>
<proteinExistence type="predicted"/>
<comment type="caution">
    <text evidence="1">The sequence shown here is derived from an EMBL/GenBank/DDBJ whole genome shotgun (WGS) entry which is preliminary data.</text>
</comment>
<evidence type="ECO:0000313" key="2">
    <source>
        <dbReference type="Proteomes" id="UP000440694"/>
    </source>
</evidence>
<name>A0A6I3KFI9_9HYPH</name>
<evidence type="ECO:0000313" key="1">
    <source>
        <dbReference type="EMBL" id="MTD93123.1"/>
    </source>
</evidence>
<dbReference type="EMBL" id="WMBQ01000001">
    <property type="protein sequence ID" value="MTD93123.1"/>
    <property type="molecule type" value="Genomic_DNA"/>
</dbReference>
<keyword evidence="2" id="KW-1185">Reference proteome</keyword>
<accession>A0A6I3KFI9</accession>
<organism evidence="1 2">
    <name type="scientific">Hyphomicrobium album</name>
    <dbReference type="NCBI Taxonomy" id="2665159"/>
    <lineage>
        <taxon>Bacteria</taxon>
        <taxon>Pseudomonadati</taxon>
        <taxon>Pseudomonadota</taxon>
        <taxon>Alphaproteobacteria</taxon>
        <taxon>Hyphomicrobiales</taxon>
        <taxon>Hyphomicrobiaceae</taxon>
        <taxon>Hyphomicrobium</taxon>
    </lineage>
</organism>